<comment type="similarity">
    <text evidence="5">Belongs to the SsuE family. Isf subfamily.</text>
</comment>
<dbReference type="SUPFAM" id="SSF52218">
    <property type="entry name" value="Flavoproteins"/>
    <property type="match status" value="1"/>
</dbReference>
<evidence type="ECO:0000259" key="6">
    <source>
        <dbReference type="Pfam" id="PF03358"/>
    </source>
</evidence>
<organism evidence="7 8">
    <name type="scientific">Methanobrevibacter gottschalkii</name>
    <dbReference type="NCBI Taxonomy" id="190974"/>
    <lineage>
        <taxon>Archaea</taxon>
        <taxon>Methanobacteriati</taxon>
        <taxon>Methanobacteriota</taxon>
        <taxon>Methanomada group</taxon>
        <taxon>Methanobacteria</taxon>
        <taxon>Methanobacteriales</taxon>
        <taxon>Methanobacteriaceae</taxon>
        <taxon>Methanobrevibacter</taxon>
    </lineage>
</organism>
<evidence type="ECO:0000256" key="2">
    <source>
        <dbReference type="ARBA" id="ARBA00001966"/>
    </source>
</evidence>
<dbReference type="Pfam" id="PF03358">
    <property type="entry name" value="FMN_red"/>
    <property type="match status" value="1"/>
</dbReference>
<evidence type="ECO:0000313" key="8">
    <source>
        <dbReference type="Proteomes" id="UP000199506"/>
    </source>
</evidence>
<dbReference type="Proteomes" id="UP000199506">
    <property type="component" value="Unassembled WGS sequence"/>
</dbReference>
<accession>A0A1H7P1E3</accession>
<dbReference type="STRING" id="190974.SAMN05216439_0303"/>
<dbReference type="GO" id="GO:0016491">
    <property type="term" value="F:oxidoreductase activity"/>
    <property type="evidence" value="ECO:0007669"/>
    <property type="project" value="InterPro"/>
</dbReference>
<dbReference type="InterPro" id="IPR051796">
    <property type="entry name" value="ISF_SsuE-like"/>
</dbReference>
<feature type="domain" description="NADPH-dependent FMN reductase-like" evidence="6">
    <location>
        <begin position="1"/>
        <end position="138"/>
    </location>
</feature>
<comment type="cofactor">
    <cofactor evidence="1">
        <name>FMN</name>
        <dbReference type="ChEBI" id="CHEBI:58210"/>
    </cofactor>
</comment>
<dbReference type="OrthoDB" id="9059at2157"/>
<dbReference type="PANTHER" id="PTHR43278:SF2">
    <property type="entry name" value="IRON-SULFUR FLAVOPROTEIN"/>
    <property type="match status" value="1"/>
</dbReference>
<comment type="cofactor">
    <cofactor evidence="2">
        <name>[4Fe-4S] cluster</name>
        <dbReference type="ChEBI" id="CHEBI:49883"/>
    </cofactor>
</comment>
<evidence type="ECO:0000256" key="3">
    <source>
        <dbReference type="ARBA" id="ARBA00022630"/>
    </source>
</evidence>
<protein>
    <submittedName>
        <fullName evidence="7">Multimeric flavodoxin WrbA</fullName>
    </submittedName>
</protein>
<dbReference type="InterPro" id="IPR029039">
    <property type="entry name" value="Flavoprotein-like_sf"/>
</dbReference>
<dbReference type="PANTHER" id="PTHR43278">
    <property type="entry name" value="NAD(P)H-DEPENDENT FMN-CONTAINING OXIDOREDUCTASE YWQN-RELATED"/>
    <property type="match status" value="1"/>
</dbReference>
<evidence type="ECO:0000256" key="5">
    <source>
        <dbReference type="ARBA" id="ARBA00038292"/>
    </source>
</evidence>
<dbReference type="InterPro" id="IPR005025">
    <property type="entry name" value="FMN_Rdtase-like_dom"/>
</dbReference>
<evidence type="ECO:0000313" key="7">
    <source>
        <dbReference type="EMBL" id="SEL29680.1"/>
    </source>
</evidence>
<sequence>MKFLVINGSPRKQNTYNVIKQAKVNLNGDFEEINLIKENIPMCNGCFKCILESETECPHYDKINPIIEKLHECDGLIIGSPVYAMNVTGLLKNFFDHTAYLYHRPEFFTKKALVVVTTAGAGHKKVAKYIDETLRHWGVNKVYKISFACGGNDSLDNDKVNKVSQKFAFDLISNKLHSPKFTDIIFYNVWRAMAFSKDPIKADKEYWFNTGLVNHDFSPEVKLNIPKIVFAKLVFNVLKKAIK</sequence>
<dbReference type="EMBL" id="FOAK01000014">
    <property type="protein sequence ID" value="SEL29680.1"/>
    <property type="molecule type" value="Genomic_DNA"/>
</dbReference>
<proteinExistence type="inferred from homology"/>
<name>A0A1H7P1E3_9EURY</name>
<dbReference type="RefSeq" id="WP_091699817.1">
    <property type="nucleotide sequence ID" value="NZ_FOAK01000014.1"/>
</dbReference>
<reference evidence="7 8" key="1">
    <citation type="submission" date="2016-10" db="EMBL/GenBank/DDBJ databases">
        <authorList>
            <person name="de Groot N.N."/>
        </authorList>
    </citation>
    <scope>NUCLEOTIDE SEQUENCE [LARGE SCALE GENOMIC DNA]</scope>
    <source>
        <strain evidence="7 8">DSM 11978</strain>
    </source>
</reference>
<dbReference type="AlphaFoldDB" id="A0A1H7P1E3"/>
<keyword evidence="3" id="KW-0285">Flavoprotein</keyword>
<evidence type="ECO:0000256" key="4">
    <source>
        <dbReference type="ARBA" id="ARBA00022643"/>
    </source>
</evidence>
<evidence type="ECO:0000256" key="1">
    <source>
        <dbReference type="ARBA" id="ARBA00001917"/>
    </source>
</evidence>
<dbReference type="Gene3D" id="3.40.50.360">
    <property type="match status" value="1"/>
</dbReference>
<keyword evidence="4" id="KW-0288">FMN</keyword>
<gene>
    <name evidence="7" type="ORF">SAMN05216439_0303</name>
</gene>